<name>B7U5A9_BACIU</name>
<sequence length="105" mass="11903">MKIIKELERGINRLKAKDPFDEAASNLIICIAAYCSEAKINLTTEDGKLNTDLLTRLIEDMPKVIHDLDDSSDAKQYFNHHFGQLALPLLESIKTMAMSVVRHFD</sequence>
<protein>
    <submittedName>
        <fullName evidence="1">Uncharacterized protein</fullName>
    </submittedName>
</protein>
<dbReference type="EMBL" id="FJ434456">
    <property type="protein sequence ID" value="ACJ66912.1"/>
    <property type="molecule type" value="Genomic_DNA"/>
</dbReference>
<geneLocation type="plasmid" evidence="1">
    <name>p19</name>
</geneLocation>
<proteinExistence type="predicted"/>
<dbReference type="RefSeq" id="WP_069479536.1">
    <property type="nucleotide sequence ID" value="NZ_JARTBI010000012.1"/>
</dbReference>
<organism evidence="1">
    <name type="scientific">Bacillus subtilis</name>
    <dbReference type="NCBI Taxonomy" id="1423"/>
    <lineage>
        <taxon>Bacteria</taxon>
        <taxon>Bacillati</taxon>
        <taxon>Bacillota</taxon>
        <taxon>Bacilli</taxon>
        <taxon>Bacillales</taxon>
        <taxon>Bacillaceae</taxon>
        <taxon>Bacillus</taxon>
    </lineage>
</organism>
<evidence type="ECO:0000313" key="1">
    <source>
        <dbReference type="EMBL" id="ACJ66912.1"/>
    </source>
</evidence>
<accession>B7U5A9</accession>
<dbReference type="AlphaFoldDB" id="B7U5A9"/>
<gene>
    <name evidence="1" type="ORF">Bsb_32</name>
</gene>
<keyword evidence="1" id="KW-0614">Plasmid</keyword>
<reference evidence="1" key="1">
    <citation type="submission" date="2008-10" db="EMBL/GenBank/DDBJ databases">
        <title>Identification of conjugative transfer genes on the p19 plasmid from the Bacillus subtilis soil strain 19.</title>
        <authorList>
            <person name="Poluektova E."/>
            <person name="Gagarina E."/>
            <person name="Shilovski I."/>
            <person name="Nezametdinova V."/>
            <person name="Prozorov A."/>
            <person name="Rodionova S."/>
        </authorList>
    </citation>
    <scope>NUCLEOTIDE SEQUENCE</scope>
    <source>
        <strain evidence="1">19</strain>
        <plasmid evidence="1">p19</plasmid>
    </source>
</reference>